<feature type="non-terminal residue" evidence="1">
    <location>
        <position position="26"/>
    </location>
</feature>
<dbReference type="HOGENOM" id="CLU_3418083_0_0_4"/>
<sequence>MQLNQDDFVDLKHLLPPSFAGLVEVI</sequence>
<evidence type="ECO:0000313" key="1">
    <source>
        <dbReference type="EMBL" id="EJZ50036.1"/>
    </source>
</evidence>
<reference evidence="1 2" key="2">
    <citation type="submission" date="2011-10" db="EMBL/GenBank/DDBJ databases">
        <title>The Genome Sequence of Simonsiella muelleri ATCC 29453.</title>
        <authorList>
            <consortium name="The Broad Institute Genome Sequencing Platform"/>
            <consortium name="The Broad Institute Genome Sequencing Center for Infectious Disease"/>
            <person name="Earl A."/>
            <person name="Ward D."/>
            <person name="Feldgarden M."/>
            <person name="Gevers D."/>
            <person name="Izard J."/>
            <person name="Baranova O.V."/>
            <person name="Blanton J.M."/>
            <person name="Tanner A.C."/>
            <person name="Dewhirst F."/>
            <person name="Young S.K."/>
            <person name="Zeng Q."/>
            <person name="Gargeya S."/>
            <person name="Fitzgerald M."/>
            <person name="Haas B."/>
            <person name="Abouelleil A."/>
            <person name="Alvarado L."/>
            <person name="Arachchi H.M."/>
            <person name="Berlin A."/>
            <person name="Brown A."/>
            <person name="Chapman S.B."/>
            <person name="Chen Z."/>
            <person name="Dunbar C."/>
            <person name="Freedman E."/>
            <person name="Gearin G."/>
            <person name="Goldberg J."/>
            <person name="Griggs A."/>
            <person name="Gujja S."/>
            <person name="Heiman D."/>
            <person name="Howarth C."/>
            <person name="Larson L."/>
            <person name="Lui A."/>
            <person name="MacDonald P.J.P."/>
            <person name="Montmayeur A."/>
            <person name="Murphy C."/>
            <person name="Neiman D."/>
            <person name="Pearson M."/>
            <person name="Priest M."/>
            <person name="Roberts A."/>
            <person name="Saif S."/>
            <person name="Shea T."/>
            <person name="Shenoy N."/>
            <person name="Sisk P."/>
            <person name="Stolte C."/>
            <person name="Sykes S."/>
            <person name="Wortman J."/>
            <person name="Nusbaum C."/>
            <person name="Birren B."/>
        </authorList>
    </citation>
    <scope>NUCLEOTIDE SEQUENCE [LARGE SCALE GENOMIC DNA]</scope>
    <source>
        <strain evidence="1 2">ATCC 29453</strain>
    </source>
</reference>
<proteinExistence type="predicted"/>
<dbReference type="Proteomes" id="UP000017813">
    <property type="component" value="Unassembled WGS sequence"/>
</dbReference>
<dbReference type="EMBL" id="ADCY02000082">
    <property type="protein sequence ID" value="EJZ50036.1"/>
    <property type="molecule type" value="Genomic_DNA"/>
</dbReference>
<name>U6Q393_9NEIS</name>
<accession>U6Q393</accession>
<evidence type="ECO:0000313" key="2">
    <source>
        <dbReference type="Proteomes" id="UP000017813"/>
    </source>
</evidence>
<gene>
    <name evidence="1" type="ORF">HMPREF9021_02717</name>
</gene>
<comment type="caution">
    <text evidence="1">The sequence shown here is derived from an EMBL/GenBank/DDBJ whole genome shotgun (WGS) entry which is preliminary data.</text>
</comment>
<reference evidence="1 2" key="1">
    <citation type="submission" date="2010-03" db="EMBL/GenBank/DDBJ databases">
        <authorList>
            <consortium name="The Broad Institute Genome Sequencing Platform"/>
            <person name="Ward D."/>
            <person name="Earl A."/>
            <person name="Feldgarden M."/>
            <person name="Gevers D."/>
            <person name="Young S."/>
            <person name="Zeng Q."/>
            <person name="Koehrsen M."/>
            <person name="Alvarado L."/>
            <person name="Berlin A.M."/>
            <person name="Borenstein D."/>
            <person name="Chapman S.B."/>
            <person name="Chen Z."/>
            <person name="Engels R."/>
            <person name="Freedman E."/>
            <person name="Gellesch M."/>
            <person name="Goldberg J."/>
            <person name="Griggs A."/>
            <person name="Gujja S."/>
            <person name="Heilman E.R."/>
            <person name="Heiman D.I."/>
            <person name="Hepburn T.A."/>
            <person name="Howarth C."/>
            <person name="Jen D."/>
            <person name="Larson L."/>
            <person name="Mehta T."/>
            <person name="Park D."/>
            <person name="Pearson M."/>
            <person name="Richards J."/>
            <person name="Roberts A."/>
            <person name="Saif S."/>
            <person name="Shea T.D."/>
            <person name="Shenoy N."/>
            <person name="Sisk P."/>
            <person name="Stolte C."/>
            <person name="Sykes S.N."/>
            <person name="Walk T."/>
            <person name="White J."/>
            <person name="Yandava C."/>
            <person name="Izard J."/>
            <person name="Baranova O.V."/>
            <person name="Blanton J.M."/>
            <person name="Tanner A.C."/>
            <person name="Dewhirst F."/>
            <person name="Haas B."/>
            <person name="Nusbaum C."/>
            <person name="Birren B."/>
        </authorList>
    </citation>
    <scope>NUCLEOTIDE SEQUENCE [LARGE SCALE GENOMIC DNA]</scope>
    <source>
        <strain evidence="1 2">ATCC 29453</strain>
    </source>
</reference>
<organism evidence="1 2">
    <name type="scientific">Simonsiella muelleri ATCC 29453</name>
    <dbReference type="NCBI Taxonomy" id="641147"/>
    <lineage>
        <taxon>Bacteria</taxon>
        <taxon>Pseudomonadati</taxon>
        <taxon>Pseudomonadota</taxon>
        <taxon>Betaproteobacteria</taxon>
        <taxon>Neisseriales</taxon>
        <taxon>Neisseriaceae</taxon>
        <taxon>Simonsiella</taxon>
    </lineage>
</organism>
<protein>
    <submittedName>
        <fullName evidence="1">Uncharacterized protein</fullName>
    </submittedName>
</protein>
<dbReference type="AlphaFoldDB" id="U6Q393"/>
<keyword evidence="2" id="KW-1185">Reference proteome</keyword>